<keyword evidence="1" id="KW-0812">Transmembrane</keyword>
<evidence type="ECO:0000313" key="3">
    <source>
        <dbReference type="Proteomes" id="UP001596481"/>
    </source>
</evidence>
<organism evidence="2 3">
    <name type="scientific">Haloferax namakaokahaiae</name>
    <dbReference type="NCBI Taxonomy" id="1748331"/>
    <lineage>
        <taxon>Archaea</taxon>
        <taxon>Methanobacteriati</taxon>
        <taxon>Methanobacteriota</taxon>
        <taxon>Stenosarchaea group</taxon>
        <taxon>Halobacteria</taxon>
        <taxon>Halobacteriales</taxon>
        <taxon>Haloferacaceae</taxon>
        <taxon>Haloferax</taxon>
    </lineage>
</organism>
<accession>A0ABD5ZFR5</accession>
<reference evidence="2 3" key="1">
    <citation type="journal article" date="2019" name="Int. J. Syst. Evol. Microbiol.">
        <title>The Global Catalogue of Microorganisms (GCM) 10K type strain sequencing project: providing services to taxonomists for standard genome sequencing and annotation.</title>
        <authorList>
            <consortium name="The Broad Institute Genomics Platform"/>
            <consortium name="The Broad Institute Genome Sequencing Center for Infectious Disease"/>
            <person name="Wu L."/>
            <person name="Ma J."/>
        </authorList>
    </citation>
    <scope>NUCLEOTIDE SEQUENCE [LARGE SCALE GENOMIC DNA]</scope>
    <source>
        <strain evidence="2 3">DSM 29988</strain>
    </source>
</reference>
<feature type="transmembrane region" description="Helical" evidence="1">
    <location>
        <begin position="21"/>
        <end position="39"/>
    </location>
</feature>
<dbReference type="EMBL" id="JBHTAA010000005">
    <property type="protein sequence ID" value="MFC7203800.1"/>
    <property type="molecule type" value="Genomic_DNA"/>
</dbReference>
<sequence>MSELSAGRALAYATEDELMKLYAVVVGGWVVTLGSQVLLTTGGMGLALGIVGLLAGILGSLVGIVALAYKVIHDSRL</sequence>
<proteinExistence type="predicted"/>
<gene>
    <name evidence="2" type="ORF">ACFQJC_09750</name>
</gene>
<dbReference type="AlphaFoldDB" id="A0ABD5ZFR5"/>
<comment type="caution">
    <text evidence="2">The sequence shown here is derived from an EMBL/GenBank/DDBJ whole genome shotgun (WGS) entry which is preliminary data.</text>
</comment>
<keyword evidence="1" id="KW-1133">Transmembrane helix</keyword>
<evidence type="ECO:0000256" key="1">
    <source>
        <dbReference type="SAM" id="Phobius"/>
    </source>
</evidence>
<protein>
    <submittedName>
        <fullName evidence="2">Uncharacterized protein</fullName>
    </submittedName>
</protein>
<keyword evidence="1" id="KW-0472">Membrane</keyword>
<evidence type="ECO:0000313" key="2">
    <source>
        <dbReference type="EMBL" id="MFC7203800.1"/>
    </source>
</evidence>
<name>A0ABD5ZFR5_9EURY</name>
<dbReference type="RefSeq" id="WP_390223135.1">
    <property type="nucleotide sequence ID" value="NZ_JBHTAA010000005.1"/>
</dbReference>
<feature type="transmembrane region" description="Helical" evidence="1">
    <location>
        <begin position="45"/>
        <end position="69"/>
    </location>
</feature>
<dbReference type="Proteomes" id="UP001596481">
    <property type="component" value="Unassembled WGS sequence"/>
</dbReference>
<keyword evidence="3" id="KW-1185">Reference proteome</keyword>